<dbReference type="Gene3D" id="1.10.10.440">
    <property type="entry name" value="FF domain"/>
    <property type="match status" value="1"/>
</dbReference>
<dbReference type="OrthoDB" id="63972at2759"/>
<proteinExistence type="predicted"/>
<evidence type="ECO:0000256" key="2">
    <source>
        <dbReference type="SAM" id="MobiDB-lite"/>
    </source>
</evidence>
<reference evidence="4" key="1">
    <citation type="submission" date="2022-03" db="EMBL/GenBank/DDBJ databases">
        <authorList>
            <person name="Lindestad O."/>
        </authorList>
    </citation>
    <scope>NUCLEOTIDE SEQUENCE</scope>
</reference>
<feature type="region of interest" description="Disordered" evidence="2">
    <location>
        <begin position="55"/>
        <end position="112"/>
    </location>
</feature>
<evidence type="ECO:0000313" key="4">
    <source>
        <dbReference type="EMBL" id="CAH2218112.1"/>
    </source>
</evidence>
<feature type="non-terminal residue" evidence="4">
    <location>
        <position position="1"/>
    </location>
</feature>
<sequence>AKSDFIALLKDKAIDRHSRWVDTKKKIDSDARYKAVESSTLREDYFREYCKMVKDERKKEKDGKEKERDRGSKKEKKDKDREKEKDKDKDKEKEKERDKDSKKDKKKEKPGD</sequence>
<accession>A0A8S4QSZ2</accession>
<feature type="non-terminal residue" evidence="4">
    <location>
        <position position="112"/>
    </location>
</feature>
<comment type="caution">
    <text evidence="4">The sequence shown here is derived from an EMBL/GenBank/DDBJ whole genome shotgun (WGS) entry which is preliminary data.</text>
</comment>
<dbReference type="GO" id="GO:0003712">
    <property type="term" value="F:transcription coregulator activity"/>
    <property type="evidence" value="ECO:0007669"/>
    <property type="project" value="TreeGrafter"/>
</dbReference>
<dbReference type="Proteomes" id="UP000838756">
    <property type="component" value="Unassembled WGS sequence"/>
</dbReference>
<dbReference type="PANTHER" id="PTHR15377:SF3">
    <property type="entry name" value="WW DOMAIN-CONTAINING PROTEIN"/>
    <property type="match status" value="1"/>
</dbReference>
<evidence type="ECO:0000256" key="1">
    <source>
        <dbReference type="ARBA" id="ARBA00022737"/>
    </source>
</evidence>
<dbReference type="Pfam" id="PF01846">
    <property type="entry name" value="FF"/>
    <property type="match status" value="1"/>
</dbReference>
<dbReference type="GO" id="GO:0005634">
    <property type="term" value="C:nucleus"/>
    <property type="evidence" value="ECO:0007669"/>
    <property type="project" value="TreeGrafter"/>
</dbReference>
<dbReference type="SMART" id="SM00441">
    <property type="entry name" value="FF"/>
    <property type="match status" value="1"/>
</dbReference>
<keyword evidence="1" id="KW-0677">Repeat</keyword>
<evidence type="ECO:0000313" key="5">
    <source>
        <dbReference type="Proteomes" id="UP000838756"/>
    </source>
</evidence>
<dbReference type="InterPro" id="IPR002713">
    <property type="entry name" value="FF_domain"/>
</dbReference>
<dbReference type="InterPro" id="IPR036517">
    <property type="entry name" value="FF_domain_sf"/>
</dbReference>
<dbReference type="EMBL" id="CAKXAJ010019055">
    <property type="protein sequence ID" value="CAH2218112.1"/>
    <property type="molecule type" value="Genomic_DNA"/>
</dbReference>
<name>A0A8S4QSZ2_9NEOP</name>
<dbReference type="AlphaFoldDB" id="A0A8S4QSZ2"/>
<evidence type="ECO:0000259" key="3">
    <source>
        <dbReference type="SMART" id="SM00441"/>
    </source>
</evidence>
<dbReference type="SUPFAM" id="SSF81698">
    <property type="entry name" value="FF domain"/>
    <property type="match status" value="1"/>
</dbReference>
<gene>
    <name evidence="4" type="primary">jg26687</name>
    <name evidence="4" type="ORF">PAEG_LOCUS5959</name>
</gene>
<feature type="domain" description="FF" evidence="3">
    <location>
        <begin position="1"/>
        <end position="52"/>
    </location>
</feature>
<keyword evidence="5" id="KW-1185">Reference proteome</keyword>
<dbReference type="InterPro" id="IPR045148">
    <property type="entry name" value="TCRG1-like"/>
</dbReference>
<dbReference type="GO" id="GO:0070063">
    <property type="term" value="F:RNA polymerase binding"/>
    <property type="evidence" value="ECO:0007669"/>
    <property type="project" value="InterPro"/>
</dbReference>
<organism evidence="4 5">
    <name type="scientific">Pararge aegeria aegeria</name>
    <dbReference type="NCBI Taxonomy" id="348720"/>
    <lineage>
        <taxon>Eukaryota</taxon>
        <taxon>Metazoa</taxon>
        <taxon>Ecdysozoa</taxon>
        <taxon>Arthropoda</taxon>
        <taxon>Hexapoda</taxon>
        <taxon>Insecta</taxon>
        <taxon>Pterygota</taxon>
        <taxon>Neoptera</taxon>
        <taxon>Endopterygota</taxon>
        <taxon>Lepidoptera</taxon>
        <taxon>Glossata</taxon>
        <taxon>Ditrysia</taxon>
        <taxon>Papilionoidea</taxon>
        <taxon>Nymphalidae</taxon>
        <taxon>Satyrinae</taxon>
        <taxon>Satyrini</taxon>
        <taxon>Parargina</taxon>
        <taxon>Pararge</taxon>
    </lineage>
</organism>
<protein>
    <submittedName>
        <fullName evidence="4">Jg26687 protein</fullName>
    </submittedName>
</protein>
<dbReference type="PANTHER" id="PTHR15377">
    <property type="entry name" value="TRANSCRIPTION ELONGATION REGULATOR 1"/>
    <property type="match status" value="1"/>
</dbReference>